<dbReference type="InterPro" id="IPR058031">
    <property type="entry name" value="AAA_lid_NorR"/>
</dbReference>
<dbReference type="NCBIfam" id="TIGR00229">
    <property type="entry name" value="sensory_box"/>
    <property type="match status" value="1"/>
</dbReference>
<reference evidence="12" key="1">
    <citation type="submission" date="2009-09" db="EMBL/GenBank/DDBJ databases">
        <title>The complete chromosome of Desulfohalobium retbaense DSM 5692.</title>
        <authorList>
            <consortium name="US DOE Joint Genome Institute (JGI-PGF)"/>
            <person name="Lucas S."/>
            <person name="Copeland A."/>
            <person name="Lapidus A."/>
            <person name="Glavina del Rio T."/>
            <person name="Dalin E."/>
            <person name="Tice H."/>
            <person name="Bruce D."/>
            <person name="Goodwin L."/>
            <person name="Pitluck S."/>
            <person name="Kyrpides N."/>
            <person name="Mavromatis K."/>
            <person name="Ivanova N."/>
            <person name="Mikhailova N."/>
            <person name="Munk A.C."/>
            <person name="Brettin T."/>
            <person name="Detter J.C."/>
            <person name="Han C."/>
            <person name="Tapia R."/>
            <person name="Larimer F."/>
            <person name="Land M."/>
            <person name="Hauser L."/>
            <person name="Markowitz V."/>
            <person name="Cheng J.-F."/>
            <person name="Hugenholtz P."/>
            <person name="Woyke T."/>
            <person name="Wu D."/>
            <person name="Spring S."/>
            <person name="Klenk H.-P."/>
            <person name="Eisen J.A."/>
        </authorList>
    </citation>
    <scope>NUCLEOTIDE SEQUENCE [LARGE SCALE GENOMIC DNA]</scope>
    <source>
        <strain evidence="12">DSM 5692</strain>
    </source>
</reference>
<organism evidence="11 12">
    <name type="scientific">Desulfohalobium retbaense (strain ATCC 49708 / DSM 5692 / JCM 16813 / HR100)</name>
    <dbReference type="NCBI Taxonomy" id="485915"/>
    <lineage>
        <taxon>Bacteria</taxon>
        <taxon>Pseudomonadati</taxon>
        <taxon>Thermodesulfobacteriota</taxon>
        <taxon>Desulfovibrionia</taxon>
        <taxon>Desulfovibrionales</taxon>
        <taxon>Desulfohalobiaceae</taxon>
        <taxon>Desulfohalobium</taxon>
    </lineage>
</organism>
<keyword evidence="1" id="KW-0547">Nucleotide-binding</keyword>
<dbReference type="Pfam" id="PF00158">
    <property type="entry name" value="Sigma54_activat"/>
    <property type="match status" value="1"/>
</dbReference>
<dbReference type="Pfam" id="PF02954">
    <property type="entry name" value="HTH_8"/>
    <property type="match status" value="1"/>
</dbReference>
<protein>
    <submittedName>
        <fullName evidence="11">PAS modulated sigma54 specific transcriptional regulator, Fis family</fullName>
    </submittedName>
</protein>
<dbReference type="SUPFAM" id="SSF52540">
    <property type="entry name" value="P-loop containing nucleoside triphosphate hydrolases"/>
    <property type="match status" value="1"/>
</dbReference>
<dbReference type="AlphaFoldDB" id="C8X1R7"/>
<dbReference type="SUPFAM" id="SSF55785">
    <property type="entry name" value="PYP-like sensor domain (PAS domain)"/>
    <property type="match status" value="1"/>
</dbReference>
<dbReference type="InterPro" id="IPR027417">
    <property type="entry name" value="P-loop_NTPase"/>
</dbReference>
<dbReference type="Gene3D" id="3.40.50.300">
    <property type="entry name" value="P-loop containing nucleotide triphosphate hydrolases"/>
    <property type="match status" value="1"/>
</dbReference>
<dbReference type="SMART" id="SM00382">
    <property type="entry name" value="AAA"/>
    <property type="match status" value="1"/>
</dbReference>
<evidence type="ECO:0000256" key="6">
    <source>
        <dbReference type="ARBA" id="ARBA00023163"/>
    </source>
</evidence>
<dbReference type="Gene3D" id="3.30.450.20">
    <property type="entry name" value="PAS domain"/>
    <property type="match status" value="1"/>
</dbReference>
<dbReference type="PROSITE" id="PS00675">
    <property type="entry name" value="SIGMA54_INTERACT_1"/>
    <property type="match status" value="1"/>
</dbReference>
<dbReference type="PROSITE" id="PS50113">
    <property type="entry name" value="PAC"/>
    <property type="match status" value="1"/>
</dbReference>
<keyword evidence="12" id="KW-1185">Reference proteome</keyword>
<proteinExistence type="predicted"/>
<dbReference type="FunFam" id="1.10.8.60:FF:000014">
    <property type="entry name" value="DNA-binding transcriptional regulator NtrC"/>
    <property type="match status" value="1"/>
</dbReference>
<evidence type="ECO:0000313" key="12">
    <source>
        <dbReference type="Proteomes" id="UP000001052"/>
    </source>
</evidence>
<dbReference type="Pfam" id="PF13426">
    <property type="entry name" value="PAS_9"/>
    <property type="match status" value="1"/>
</dbReference>
<feature type="region of interest" description="Disordered" evidence="7">
    <location>
        <begin position="398"/>
        <end position="425"/>
    </location>
</feature>
<dbReference type="CDD" id="cd00130">
    <property type="entry name" value="PAS"/>
    <property type="match status" value="1"/>
</dbReference>
<dbReference type="RefSeq" id="WP_015751636.1">
    <property type="nucleotide sequence ID" value="NC_013223.1"/>
</dbReference>
<dbReference type="PROSITE" id="PS50112">
    <property type="entry name" value="PAS"/>
    <property type="match status" value="1"/>
</dbReference>
<dbReference type="SUPFAM" id="SSF46689">
    <property type="entry name" value="Homeodomain-like"/>
    <property type="match status" value="1"/>
</dbReference>
<evidence type="ECO:0000259" key="9">
    <source>
        <dbReference type="PROSITE" id="PS50112"/>
    </source>
</evidence>
<dbReference type="FunFam" id="3.40.50.300:FF:000006">
    <property type="entry name" value="DNA-binding transcriptional regulator NtrC"/>
    <property type="match status" value="1"/>
</dbReference>
<dbReference type="GO" id="GO:0043565">
    <property type="term" value="F:sequence-specific DNA binding"/>
    <property type="evidence" value="ECO:0007669"/>
    <property type="project" value="InterPro"/>
</dbReference>
<accession>C8X1R7</accession>
<gene>
    <name evidence="11" type="ordered locus">Dret_1201</name>
</gene>
<keyword evidence="4" id="KW-0238">DNA-binding</keyword>
<feature type="domain" description="Sigma-54 factor interaction" evidence="8">
    <location>
        <begin position="152"/>
        <end position="381"/>
    </location>
</feature>
<dbReference type="InterPro" id="IPR002197">
    <property type="entry name" value="HTH_Fis"/>
</dbReference>
<reference evidence="11 12" key="2">
    <citation type="journal article" date="2010" name="Stand. Genomic Sci.">
        <title>Complete genome sequence of Desulfohalobium retbaense type strain (HR(100)).</title>
        <authorList>
            <person name="Spring S."/>
            <person name="Nolan M."/>
            <person name="Lapidus A."/>
            <person name="Glavina Del Rio T."/>
            <person name="Copeland A."/>
            <person name="Tice H."/>
            <person name="Cheng J.F."/>
            <person name="Lucas S."/>
            <person name="Land M."/>
            <person name="Chen F."/>
            <person name="Bruce D."/>
            <person name="Goodwin L."/>
            <person name="Pitluck S."/>
            <person name="Ivanova N."/>
            <person name="Mavromatis K."/>
            <person name="Mikhailova N."/>
            <person name="Pati A."/>
            <person name="Chen A."/>
            <person name="Palaniappan K."/>
            <person name="Hauser L."/>
            <person name="Chang Y.J."/>
            <person name="Jeffries C.D."/>
            <person name="Munk C."/>
            <person name="Kiss H."/>
            <person name="Chain P."/>
            <person name="Han C."/>
            <person name="Brettin T."/>
            <person name="Detter J.C."/>
            <person name="Schuler E."/>
            <person name="Goker M."/>
            <person name="Rohde M."/>
            <person name="Bristow J."/>
            <person name="Eisen J.A."/>
            <person name="Markowitz V."/>
            <person name="Hugenholtz P."/>
            <person name="Kyrpides N.C."/>
            <person name="Klenk H.P."/>
        </authorList>
    </citation>
    <scope>NUCLEOTIDE SEQUENCE [LARGE SCALE GENOMIC DNA]</scope>
    <source>
        <strain evidence="11 12">DSM 5692</strain>
    </source>
</reference>
<dbReference type="STRING" id="485915.Dret_1201"/>
<dbReference type="KEGG" id="drt:Dret_1201"/>
<dbReference type="PROSITE" id="PS00688">
    <property type="entry name" value="SIGMA54_INTERACT_3"/>
    <property type="match status" value="1"/>
</dbReference>
<evidence type="ECO:0000256" key="3">
    <source>
        <dbReference type="ARBA" id="ARBA00023015"/>
    </source>
</evidence>
<dbReference type="HOGENOM" id="CLU_000445_8_1_7"/>
<dbReference type="EMBL" id="CP001734">
    <property type="protein sequence ID" value="ACV68489.1"/>
    <property type="molecule type" value="Genomic_DNA"/>
</dbReference>
<evidence type="ECO:0000259" key="10">
    <source>
        <dbReference type="PROSITE" id="PS50113"/>
    </source>
</evidence>
<dbReference type="InterPro" id="IPR035965">
    <property type="entry name" value="PAS-like_dom_sf"/>
</dbReference>
<dbReference type="CDD" id="cd00009">
    <property type="entry name" value="AAA"/>
    <property type="match status" value="1"/>
</dbReference>
<keyword evidence="5" id="KW-0010">Activator</keyword>
<evidence type="ECO:0000259" key="8">
    <source>
        <dbReference type="PROSITE" id="PS50045"/>
    </source>
</evidence>
<feature type="domain" description="PAC" evidence="10">
    <location>
        <begin position="86"/>
        <end position="138"/>
    </location>
</feature>
<keyword evidence="3" id="KW-0805">Transcription regulation</keyword>
<evidence type="ECO:0000256" key="2">
    <source>
        <dbReference type="ARBA" id="ARBA00022840"/>
    </source>
</evidence>
<evidence type="ECO:0000313" key="11">
    <source>
        <dbReference type="EMBL" id="ACV68489.1"/>
    </source>
</evidence>
<dbReference type="eggNOG" id="COG3829">
    <property type="taxonomic scope" value="Bacteria"/>
</dbReference>
<keyword evidence="2" id="KW-0067">ATP-binding</keyword>
<dbReference type="Gene3D" id="1.10.8.60">
    <property type="match status" value="1"/>
</dbReference>
<dbReference type="InterPro" id="IPR009057">
    <property type="entry name" value="Homeodomain-like_sf"/>
</dbReference>
<dbReference type="InterPro" id="IPR025944">
    <property type="entry name" value="Sigma_54_int_dom_CS"/>
</dbReference>
<dbReference type="InterPro" id="IPR003593">
    <property type="entry name" value="AAA+_ATPase"/>
</dbReference>
<dbReference type="InterPro" id="IPR000700">
    <property type="entry name" value="PAS-assoc_C"/>
</dbReference>
<dbReference type="GO" id="GO:0006355">
    <property type="term" value="P:regulation of DNA-templated transcription"/>
    <property type="evidence" value="ECO:0007669"/>
    <property type="project" value="InterPro"/>
</dbReference>
<evidence type="ECO:0000256" key="7">
    <source>
        <dbReference type="SAM" id="MobiDB-lite"/>
    </source>
</evidence>
<keyword evidence="6" id="KW-0804">Transcription</keyword>
<evidence type="ECO:0000256" key="4">
    <source>
        <dbReference type="ARBA" id="ARBA00023125"/>
    </source>
</evidence>
<dbReference type="InterPro" id="IPR000014">
    <property type="entry name" value="PAS"/>
</dbReference>
<dbReference type="InterPro" id="IPR025662">
    <property type="entry name" value="Sigma_54_int_dom_ATP-bd_1"/>
</dbReference>
<dbReference type="PANTHER" id="PTHR32071:SF122">
    <property type="entry name" value="SIGMA FACTOR"/>
    <property type="match status" value="1"/>
</dbReference>
<dbReference type="InterPro" id="IPR002078">
    <property type="entry name" value="Sigma_54_int"/>
</dbReference>
<dbReference type="Gene3D" id="1.10.10.60">
    <property type="entry name" value="Homeodomain-like"/>
    <property type="match status" value="1"/>
</dbReference>
<dbReference type="SMART" id="SM00091">
    <property type="entry name" value="PAS"/>
    <property type="match status" value="1"/>
</dbReference>
<dbReference type="OrthoDB" id="9763792at2"/>
<sequence>MTEQTHAVWNVRFLNQIMDSMAEGVFTLDVQGRITSWNRSMEDITGYSASEALGRSCRFLGFSHCLGTLCPADIHQCGILRHEQPEAKECVLRHREGRDVPVIKQARVVKDDNGELIGIVETVTDMTELQKARHKAEEATRLLGQHYSLGNIMGKSEVMQEVFSRVRAAAASRSTVLIQGESGTGKELIARAIHYNSDQADQPFVTVNCSALTETLLESELFGHVKGAFTGAVRDRAGRFEEAHRGSIFLDEIGELSQTIQVKLLRVLQEREVERVGDSQTRTIDIRVIVATHRDLNELLAQGVFRQDLYYRLKVFPITLPPLRQRREDLPLLVNHFIAKQNEATGKRVTGLAPEAMRLVFEYHWPGNVRELENAIEHAFVLTSGEQIQVNDLPAEIITPRPSPERAREAGVPRTAGSRQHHEQPDREQLLALLEANQWNKAAVARQLGVSRTAVWKYMKKWGIPLQPEPD</sequence>
<dbReference type="GO" id="GO:0005524">
    <property type="term" value="F:ATP binding"/>
    <property type="evidence" value="ECO:0007669"/>
    <property type="project" value="UniProtKB-KW"/>
</dbReference>
<evidence type="ECO:0000256" key="5">
    <source>
        <dbReference type="ARBA" id="ARBA00023159"/>
    </source>
</evidence>
<evidence type="ECO:0000256" key="1">
    <source>
        <dbReference type="ARBA" id="ARBA00022741"/>
    </source>
</evidence>
<dbReference type="PANTHER" id="PTHR32071">
    <property type="entry name" value="TRANSCRIPTIONAL REGULATORY PROTEIN"/>
    <property type="match status" value="1"/>
</dbReference>
<dbReference type="PROSITE" id="PS50045">
    <property type="entry name" value="SIGMA54_INTERACT_4"/>
    <property type="match status" value="1"/>
</dbReference>
<dbReference type="Proteomes" id="UP000001052">
    <property type="component" value="Chromosome"/>
</dbReference>
<feature type="domain" description="PAS" evidence="9">
    <location>
        <begin position="10"/>
        <end position="56"/>
    </location>
</feature>
<dbReference type="Pfam" id="PF25601">
    <property type="entry name" value="AAA_lid_14"/>
    <property type="match status" value="1"/>
</dbReference>
<dbReference type="PRINTS" id="PR01590">
    <property type="entry name" value="HTHFIS"/>
</dbReference>
<name>C8X1R7_DESRD</name>